<name>E0VYW9_PEDHC</name>
<protein>
    <recommendedName>
        <fullName evidence="10">Transmembrane protein 170A</fullName>
    </recommendedName>
</protein>
<keyword evidence="4 6" id="KW-1133">Transmembrane helix</keyword>
<dbReference type="EnsemblMetazoa" id="PHUM521110-RA">
    <property type="protein sequence ID" value="PHUM521110-PA"/>
    <property type="gene ID" value="PHUM521110"/>
</dbReference>
<evidence type="ECO:0000256" key="3">
    <source>
        <dbReference type="ARBA" id="ARBA00022692"/>
    </source>
</evidence>
<evidence type="ECO:0000256" key="2">
    <source>
        <dbReference type="ARBA" id="ARBA00006325"/>
    </source>
</evidence>
<accession>E0VYW9</accession>
<keyword evidence="3 6" id="KW-0812">Transmembrane</keyword>
<sequence length="129" mass="14284">MISNSAPSKTHDLDHVECSFPSCILQKFGEMWYQVFLWALFSSIFVHLIASTIAFTTLRKHKFGKFFPLLVIIMGVITPITCGAVSSAAIAFVYRSSSLQMTSLHAMFWGAGQTVAIICISFTRILATL</sequence>
<organism>
    <name type="scientific">Pediculus humanus subsp. corporis</name>
    <name type="common">Body louse</name>
    <dbReference type="NCBI Taxonomy" id="121224"/>
    <lineage>
        <taxon>Eukaryota</taxon>
        <taxon>Metazoa</taxon>
        <taxon>Ecdysozoa</taxon>
        <taxon>Arthropoda</taxon>
        <taxon>Hexapoda</taxon>
        <taxon>Insecta</taxon>
        <taxon>Pterygota</taxon>
        <taxon>Neoptera</taxon>
        <taxon>Paraneoptera</taxon>
        <taxon>Psocodea</taxon>
        <taxon>Troctomorpha</taxon>
        <taxon>Phthiraptera</taxon>
        <taxon>Anoplura</taxon>
        <taxon>Pediculidae</taxon>
        <taxon>Pediculus</taxon>
    </lineage>
</organism>
<evidence type="ECO:0000256" key="5">
    <source>
        <dbReference type="ARBA" id="ARBA00023136"/>
    </source>
</evidence>
<feature type="transmembrane region" description="Helical" evidence="6">
    <location>
        <begin position="35"/>
        <end position="55"/>
    </location>
</feature>
<feature type="transmembrane region" description="Helical" evidence="6">
    <location>
        <begin position="67"/>
        <end position="94"/>
    </location>
</feature>
<dbReference type="FunCoup" id="E0VYW9">
    <property type="interactions" value="393"/>
</dbReference>
<keyword evidence="5 6" id="KW-0472">Membrane</keyword>
<keyword evidence="9" id="KW-1185">Reference proteome</keyword>
<evidence type="ECO:0000313" key="8">
    <source>
        <dbReference type="EnsemblMetazoa" id="PHUM521110-PA"/>
    </source>
</evidence>
<reference evidence="7" key="2">
    <citation type="submission" date="2007-04" db="EMBL/GenBank/DDBJ databases">
        <title>The genome of the human body louse.</title>
        <authorList>
            <consortium name="The Human Body Louse Genome Consortium"/>
            <person name="Kirkness E."/>
            <person name="Walenz B."/>
            <person name="Hass B."/>
            <person name="Bruggner R."/>
            <person name="Strausberg R."/>
        </authorList>
    </citation>
    <scope>NUCLEOTIDE SEQUENCE</scope>
    <source>
        <strain evidence="7">USDA</strain>
    </source>
</reference>
<dbReference type="EMBL" id="DS235848">
    <property type="protein sequence ID" value="EEB18575.1"/>
    <property type="molecule type" value="Genomic_DNA"/>
</dbReference>
<evidence type="ECO:0000256" key="1">
    <source>
        <dbReference type="ARBA" id="ARBA00004141"/>
    </source>
</evidence>
<feature type="transmembrane region" description="Helical" evidence="6">
    <location>
        <begin position="106"/>
        <end position="127"/>
    </location>
</feature>
<comment type="subcellular location">
    <subcellularLocation>
        <location evidence="1">Membrane</location>
        <topology evidence="1">Multi-pass membrane protein</topology>
    </subcellularLocation>
</comment>
<evidence type="ECO:0000313" key="9">
    <source>
        <dbReference type="Proteomes" id="UP000009046"/>
    </source>
</evidence>
<gene>
    <name evidence="8" type="primary">8231695</name>
    <name evidence="7" type="ORF">Phum_PHUM521110</name>
</gene>
<dbReference type="KEGG" id="phu:Phum_PHUM521110"/>
<reference evidence="7" key="1">
    <citation type="submission" date="2007-04" db="EMBL/GenBank/DDBJ databases">
        <title>Annotation of Pediculus humanus corporis strain USDA.</title>
        <authorList>
            <person name="Kirkness E."/>
            <person name="Hannick L."/>
            <person name="Hass B."/>
            <person name="Bruggner R."/>
            <person name="Lawson D."/>
            <person name="Bidwell S."/>
            <person name="Joardar V."/>
            <person name="Caler E."/>
            <person name="Walenz B."/>
            <person name="Inman J."/>
            <person name="Schobel S."/>
            <person name="Galinsky K."/>
            <person name="Amedeo P."/>
            <person name="Strausberg R."/>
        </authorList>
    </citation>
    <scope>NUCLEOTIDE SEQUENCE</scope>
    <source>
        <strain evidence="7">USDA</strain>
    </source>
</reference>
<dbReference type="Pfam" id="PF10190">
    <property type="entry name" value="Tmemb_170"/>
    <property type="match status" value="1"/>
</dbReference>
<dbReference type="Proteomes" id="UP000009046">
    <property type="component" value="Unassembled WGS sequence"/>
</dbReference>
<evidence type="ECO:0000256" key="4">
    <source>
        <dbReference type="ARBA" id="ARBA00022989"/>
    </source>
</evidence>
<dbReference type="GeneID" id="8231695"/>
<dbReference type="PANTHER" id="PTHR22779">
    <property type="entry name" value="SD17342P"/>
    <property type="match status" value="1"/>
</dbReference>
<dbReference type="CTD" id="8231695"/>
<evidence type="ECO:0000256" key="6">
    <source>
        <dbReference type="SAM" id="Phobius"/>
    </source>
</evidence>
<dbReference type="PANTHER" id="PTHR22779:SF6">
    <property type="entry name" value="SD17342P"/>
    <property type="match status" value="1"/>
</dbReference>
<evidence type="ECO:0008006" key="10">
    <source>
        <dbReference type="Google" id="ProtNLM"/>
    </source>
</evidence>
<dbReference type="AlphaFoldDB" id="E0VYW9"/>
<dbReference type="InterPro" id="IPR019334">
    <property type="entry name" value="TMEM170A/B/YPR153W-like"/>
</dbReference>
<dbReference type="InParanoid" id="E0VYW9"/>
<reference evidence="8" key="3">
    <citation type="submission" date="2020-05" db="UniProtKB">
        <authorList>
            <consortium name="EnsemblMetazoa"/>
        </authorList>
    </citation>
    <scope>IDENTIFICATION</scope>
    <source>
        <strain evidence="8">USDA</strain>
    </source>
</reference>
<dbReference type="OMA" id="GRFMSVG"/>
<proteinExistence type="inferred from homology"/>
<dbReference type="VEuPathDB" id="VectorBase:PHUM521110"/>
<dbReference type="HOGENOM" id="CLU_149050_0_0_1"/>
<dbReference type="OrthoDB" id="13807at2759"/>
<dbReference type="GO" id="GO:0016020">
    <property type="term" value="C:membrane"/>
    <property type="evidence" value="ECO:0007669"/>
    <property type="project" value="UniProtKB-SubCell"/>
</dbReference>
<comment type="similarity">
    <text evidence="2">Belongs to the TMEM170 family.</text>
</comment>
<dbReference type="RefSeq" id="XP_002431313.1">
    <property type="nucleotide sequence ID" value="XM_002431268.1"/>
</dbReference>
<evidence type="ECO:0000313" key="7">
    <source>
        <dbReference type="EMBL" id="EEB18575.1"/>
    </source>
</evidence>
<dbReference type="eggNOG" id="KOG4349">
    <property type="taxonomic scope" value="Eukaryota"/>
</dbReference>
<dbReference type="EMBL" id="AAZO01006328">
    <property type="status" value="NOT_ANNOTATED_CDS"/>
    <property type="molecule type" value="Genomic_DNA"/>
</dbReference>